<dbReference type="AlphaFoldDB" id="A0ABD0TS99"/>
<evidence type="ECO:0000313" key="2">
    <source>
        <dbReference type="EMBL" id="KAL0852237.1"/>
    </source>
</evidence>
<evidence type="ECO:0000256" key="1">
    <source>
        <dbReference type="SAM" id="MobiDB-lite"/>
    </source>
</evidence>
<proteinExistence type="predicted"/>
<comment type="caution">
    <text evidence="2">The sequence shown here is derived from an EMBL/GenBank/DDBJ whole genome shotgun (WGS) entry which is preliminary data.</text>
</comment>
<feature type="region of interest" description="Disordered" evidence="1">
    <location>
        <begin position="279"/>
        <end position="302"/>
    </location>
</feature>
<feature type="compositionally biased region" description="Basic and acidic residues" evidence="1">
    <location>
        <begin position="291"/>
        <end position="301"/>
    </location>
</feature>
<protein>
    <submittedName>
        <fullName evidence="2">Uncharacterized protein</fullName>
    </submittedName>
</protein>
<dbReference type="Proteomes" id="UP001549921">
    <property type="component" value="Unassembled WGS sequence"/>
</dbReference>
<evidence type="ECO:0000313" key="3">
    <source>
        <dbReference type="Proteomes" id="UP001549921"/>
    </source>
</evidence>
<accession>A0ABD0TS99</accession>
<feature type="region of interest" description="Disordered" evidence="1">
    <location>
        <begin position="338"/>
        <end position="382"/>
    </location>
</feature>
<organism evidence="2 3">
    <name type="scientific">Loxostege sticticalis</name>
    <name type="common">Beet webworm moth</name>
    <dbReference type="NCBI Taxonomy" id="481309"/>
    <lineage>
        <taxon>Eukaryota</taxon>
        <taxon>Metazoa</taxon>
        <taxon>Ecdysozoa</taxon>
        <taxon>Arthropoda</taxon>
        <taxon>Hexapoda</taxon>
        <taxon>Insecta</taxon>
        <taxon>Pterygota</taxon>
        <taxon>Neoptera</taxon>
        <taxon>Endopterygota</taxon>
        <taxon>Lepidoptera</taxon>
        <taxon>Glossata</taxon>
        <taxon>Ditrysia</taxon>
        <taxon>Pyraloidea</taxon>
        <taxon>Crambidae</taxon>
        <taxon>Pyraustinae</taxon>
        <taxon>Loxostege</taxon>
    </lineage>
</organism>
<feature type="compositionally biased region" description="Low complexity" evidence="1">
    <location>
        <begin position="358"/>
        <end position="382"/>
    </location>
</feature>
<reference evidence="2 3" key="1">
    <citation type="submission" date="2024-06" db="EMBL/GenBank/DDBJ databases">
        <title>A chromosome-level genome assembly of beet webworm, Loxostege sticticalis.</title>
        <authorList>
            <person name="Zhang Y."/>
        </authorList>
    </citation>
    <scope>NUCLEOTIDE SEQUENCE [LARGE SCALE GENOMIC DNA]</scope>
    <source>
        <strain evidence="2">AQ028</strain>
        <tissue evidence="2">Male pupae</tissue>
    </source>
</reference>
<dbReference type="EMBL" id="JBEDNZ010000001">
    <property type="protein sequence ID" value="KAL0852237.1"/>
    <property type="molecule type" value="Genomic_DNA"/>
</dbReference>
<gene>
    <name evidence="2" type="ORF">ABMA28_000455</name>
</gene>
<sequence>MPLKKIMKGMHSELLAADGLLYQDWEALTTCQRECMTRFGNTIQLEQEAYLTQHPEVKAMLEDFICGMVQSPKRKDLLKEAAKYFTRPAEVLDDVIKKKLDITEPSPYVQDEKPPFYFKDLDLEYDIKNIIMKNYPPEPWKIPTPVVSTPNTVSSDFLSVVTSDTTLPTPEPVKTPEPTLSEIFLGVVSNTVDKAIYAHVNDAVLRYDTAYVELMKAVEQAMEIPVIEIREDIAQLFYNAYKLFELDIMEKERIAAEIAWEKRMRKKYKRTLRRLNNFKGFETPPTPKSEISSHESYKEPPQKPCVCHPPFYYNRYAKDRFGIYLPKGDKYSENNVTVTPAISSESSDEEDGGAQADTKSIISKKSVVSTKSTVSKKATIKT</sequence>
<name>A0ABD0TS99_LOXSC</name>